<proteinExistence type="predicted"/>
<dbReference type="GO" id="GO:0016491">
    <property type="term" value="F:oxidoreductase activity"/>
    <property type="evidence" value="ECO:0007669"/>
    <property type="project" value="TreeGrafter"/>
</dbReference>
<dbReference type="KEGG" id="pmx:PERMA_1556"/>
<dbReference type="HOGENOM" id="CLU_353685_0_0_0"/>
<name>C0QRM7_PERMH</name>
<sequence>MRGKFILTAAVAAGLIFYPSSGKDYSKDPPFGFDLLNPVKVTVKDKVINAFNPKNPYNIFINYELGMHCVGFDMSYCCVIPPYNSIQAQAFKSGMDGKLPQMLTPDDKVKLYYYVRDNSYSEGNKMRYWQVPKDVNGDGDMNDPGDNLANYVWTHLFIYQDLEGTIPKKWSIKKRLRIGNEIQIPIDAGPSGKPLSGGYMDFAGAKGSNIVFTDSMVPEVKNVPLVLTASFIWDALGLPLTAFNDSRRKGTIRTITNKDFQPYQYSVVELHREDGRPVTINGKVVSFFGTNPVDIPNCYTCHSGEGLAARMARQAGLTKFDQEYEYWKKHYPDISEFMARQSQASINILELHDKRHGTEFLKEYNPEAPTNRLGSVGVVYCADCHGDNISGNLQSPRPTATGYKLKKAKPLTEAIHAKHAVAIPMPDKGGRTQNCQACHPTHWQAEEMNDFATNPFQIVDDNGNPRFSDSDHRVAGGGCYLRRDAHSNPDVKPPFFLNELGKWYLRNVSKVDENGNPIDEIRGLTCTNCHNRLNIELYRYDNLEDVVLQKGKTLRNKSIEEIIKVIAGGDYKKFRDYYADPKITKEQNPVYDLYAKHKGATLVKATKDKEGKLKLLPWNAKEGDPVPYDAASAGKDWWLAPAEPHCANCHIAPFVESEGGKYFPIDQPNKYSLYRYSKAHGSIACQSCHESIHGLYPVRYEGPERTVDLTTHQQALQFSPDGKYAGPVTCAACHTVNKKGVPVQLAGTKYENDYWASVVLIHFMREGDQKLSVEELVKKYPYERSSKIVKEGWM</sequence>
<dbReference type="PANTHER" id="PTHR35038:SF8">
    <property type="entry name" value="C-TYPE POLYHEME CYTOCHROME OMCC"/>
    <property type="match status" value="1"/>
</dbReference>
<evidence type="ECO:0000313" key="2">
    <source>
        <dbReference type="EMBL" id="ACO03091.1"/>
    </source>
</evidence>
<organism evidence="2 3">
    <name type="scientific">Persephonella marina (strain DSM 14350 / EX-H1)</name>
    <dbReference type="NCBI Taxonomy" id="123214"/>
    <lineage>
        <taxon>Bacteria</taxon>
        <taxon>Pseudomonadati</taxon>
        <taxon>Aquificota</taxon>
        <taxon>Aquificia</taxon>
        <taxon>Aquificales</taxon>
        <taxon>Hydrogenothermaceae</taxon>
        <taxon>Persephonella</taxon>
    </lineage>
</organism>
<protein>
    <submittedName>
        <fullName evidence="2">Uncharacterized protein</fullName>
    </submittedName>
</protein>
<evidence type="ECO:0000256" key="1">
    <source>
        <dbReference type="ARBA" id="ARBA00022729"/>
    </source>
</evidence>
<keyword evidence="1" id="KW-0732">Signal</keyword>
<dbReference type="RefSeq" id="WP_012675330.1">
    <property type="nucleotide sequence ID" value="NC_012440.1"/>
</dbReference>
<dbReference type="PANTHER" id="PTHR35038">
    <property type="entry name" value="DISSIMILATORY SULFITE REDUCTASE SIRA"/>
    <property type="match status" value="1"/>
</dbReference>
<reference evidence="2 3" key="1">
    <citation type="journal article" date="2009" name="J. Bacteriol.">
        <title>Complete and draft genome sequences of six members of the Aquificales.</title>
        <authorList>
            <person name="Reysenbach A.L."/>
            <person name="Hamamura N."/>
            <person name="Podar M."/>
            <person name="Griffiths E."/>
            <person name="Ferreira S."/>
            <person name="Hochstein R."/>
            <person name="Heidelberg J."/>
            <person name="Johnson J."/>
            <person name="Mead D."/>
            <person name="Pohorille A."/>
            <person name="Sarmiento M."/>
            <person name="Schweighofer K."/>
            <person name="Seshadri R."/>
            <person name="Voytek M.A."/>
        </authorList>
    </citation>
    <scope>NUCLEOTIDE SEQUENCE [LARGE SCALE GENOMIC DNA]</scope>
    <source>
        <strain evidence="3">DSM 14350 / EX-H1</strain>
    </source>
</reference>
<accession>C0QRM7</accession>
<evidence type="ECO:0000313" key="3">
    <source>
        <dbReference type="Proteomes" id="UP000001366"/>
    </source>
</evidence>
<dbReference type="InterPro" id="IPR051829">
    <property type="entry name" value="Multiheme_Cytochr_ET"/>
</dbReference>
<dbReference type="PaxDb" id="123214-PERMA_1556"/>
<dbReference type="STRING" id="123214.PERMA_1556"/>
<dbReference type="Proteomes" id="UP000001366">
    <property type="component" value="Chromosome"/>
</dbReference>
<dbReference type="InterPro" id="IPR036280">
    <property type="entry name" value="Multihaem_cyt_sf"/>
</dbReference>
<keyword evidence="3" id="KW-1185">Reference proteome</keyword>
<dbReference type="EMBL" id="CP001230">
    <property type="protein sequence ID" value="ACO03091.1"/>
    <property type="molecule type" value="Genomic_DNA"/>
</dbReference>
<dbReference type="Gene3D" id="1.10.1130.10">
    <property type="entry name" value="Flavocytochrome C3, Chain A"/>
    <property type="match status" value="1"/>
</dbReference>
<gene>
    <name evidence="2" type="ordered locus">PERMA_1556</name>
</gene>
<dbReference type="AlphaFoldDB" id="C0QRM7"/>
<dbReference type="SUPFAM" id="SSF48695">
    <property type="entry name" value="Multiheme cytochromes"/>
    <property type="match status" value="1"/>
</dbReference>
<dbReference type="eggNOG" id="COG5492">
    <property type="taxonomic scope" value="Bacteria"/>
</dbReference>